<comment type="caution">
    <text evidence="1">The sequence shown here is derived from an EMBL/GenBank/DDBJ whole genome shotgun (WGS) entry which is preliminary data.</text>
</comment>
<keyword evidence="2" id="KW-1185">Reference proteome</keyword>
<sequence>MEFPKCIVIYVIKTKERGRSREKQSPLMIQQLGESPSAAITLTQLMHFFEKGNFLAETGGKTKKSDHLPLNKCFLSSHTVLHVSAKYMLVQVLLKILAYCDKVHYFP</sequence>
<evidence type="ECO:0000313" key="2">
    <source>
        <dbReference type="Proteomes" id="UP001352852"/>
    </source>
</evidence>
<gene>
    <name evidence="1" type="ORF">CHARACLAT_026943</name>
</gene>
<name>A0ABU7DKM8_9TELE</name>
<dbReference type="EMBL" id="JAHUTJ010027916">
    <property type="protein sequence ID" value="MED6275486.1"/>
    <property type="molecule type" value="Genomic_DNA"/>
</dbReference>
<reference evidence="1 2" key="1">
    <citation type="submission" date="2021-06" db="EMBL/GenBank/DDBJ databases">
        <authorList>
            <person name="Palmer J.M."/>
        </authorList>
    </citation>
    <scope>NUCLEOTIDE SEQUENCE [LARGE SCALE GENOMIC DNA]</scope>
    <source>
        <strain evidence="1 2">CL_MEX2019</strain>
        <tissue evidence="1">Muscle</tissue>
    </source>
</reference>
<dbReference type="Proteomes" id="UP001352852">
    <property type="component" value="Unassembled WGS sequence"/>
</dbReference>
<protein>
    <submittedName>
        <fullName evidence="1">Uncharacterized protein</fullName>
    </submittedName>
</protein>
<organism evidence="1 2">
    <name type="scientific">Characodon lateralis</name>
    <dbReference type="NCBI Taxonomy" id="208331"/>
    <lineage>
        <taxon>Eukaryota</taxon>
        <taxon>Metazoa</taxon>
        <taxon>Chordata</taxon>
        <taxon>Craniata</taxon>
        <taxon>Vertebrata</taxon>
        <taxon>Euteleostomi</taxon>
        <taxon>Actinopterygii</taxon>
        <taxon>Neopterygii</taxon>
        <taxon>Teleostei</taxon>
        <taxon>Neoteleostei</taxon>
        <taxon>Acanthomorphata</taxon>
        <taxon>Ovalentaria</taxon>
        <taxon>Atherinomorphae</taxon>
        <taxon>Cyprinodontiformes</taxon>
        <taxon>Goodeidae</taxon>
        <taxon>Characodon</taxon>
    </lineage>
</organism>
<proteinExistence type="predicted"/>
<evidence type="ECO:0000313" key="1">
    <source>
        <dbReference type="EMBL" id="MED6275486.1"/>
    </source>
</evidence>
<accession>A0ABU7DKM8</accession>